<reference evidence="1" key="1">
    <citation type="submission" date="2020-05" db="EMBL/GenBank/DDBJ databases">
        <title>Large-scale comparative analyses of tick genomes elucidate their genetic diversity and vector capacities.</title>
        <authorList>
            <person name="Jia N."/>
            <person name="Wang J."/>
            <person name="Shi W."/>
            <person name="Du L."/>
            <person name="Sun Y."/>
            <person name="Zhan W."/>
            <person name="Jiang J."/>
            <person name="Wang Q."/>
            <person name="Zhang B."/>
            <person name="Ji P."/>
            <person name="Sakyi L.B."/>
            <person name="Cui X."/>
            <person name="Yuan T."/>
            <person name="Jiang B."/>
            <person name="Yang W."/>
            <person name="Lam T.T.-Y."/>
            <person name="Chang Q."/>
            <person name="Ding S."/>
            <person name="Wang X."/>
            <person name="Zhu J."/>
            <person name="Ruan X."/>
            <person name="Zhao L."/>
            <person name="Wei J."/>
            <person name="Que T."/>
            <person name="Du C."/>
            <person name="Cheng J."/>
            <person name="Dai P."/>
            <person name="Han X."/>
            <person name="Huang E."/>
            <person name="Gao Y."/>
            <person name="Liu J."/>
            <person name="Shao H."/>
            <person name="Ye R."/>
            <person name="Li L."/>
            <person name="Wei W."/>
            <person name="Wang X."/>
            <person name="Wang C."/>
            <person name="Yang T."/>
            <person name="Huo Q."/>
            <person name="Li W."/>
            <person name="Guo W."/>
            <person name="Chen H."/>
            <person name="Zhou L."/>
            <person name="Ni X."/>
            <person name="Tian J."/>
            <person name="Zhou Y."/>
            <person name="Sheng Y."/>
            <person name="Liu T."/>
            <person name="Pan Y."/>
            <person name="Xia L."/>
            <person name="Li J."/>
            <person name="Zhao F."/>
            <person name="Cao W."/>
        </authorList>
    </citation>
    <scope>NUCLEOTIDE SEQUENCE</scope>
    <source>
        <strain evidence="1">Dsil-2018</strain>
    </source>
</reference>
<organism evidence="1 2">
    <name type="scientific">Dermacentor silvarum</name>
    <name type="common">Tick</name>
    <dbReference type="NCBI Taxonomy" id="543639"/>
    <lineage>
        <taxon>Eukaryota</taxon>
        <taxon>Metazoa</taxon>
        <taxon>Ecdysozoa</taxon>
        <taxon>Arthropoda</taxon>
        <taxon>Chelicerata</taxon>
        <taxon>Arachnida</taxon>
        <taxon>Acari</taxon>
        <taxon>Parasitiformes</taxon>
        <taxon>Ixodida</taxon>
        <taxon>Ixodoidea</taxon>
        <taxon>Ixodidae</taxon>
        <taxon>Rhipicephalinae</taxon>
        <taxon>Dermacentor</taxon>
    </lineage>
</organism>
<dbReference type="Proteomes" id="UP000821865">
    <property type="component" value="Chromosome 4"/>
</dbReference>
<comment type="caution">
    <text evidence="1">The sequence shown here is derived from an EMBL/GenBank/DDBJ whole genome shotgun (WGS) entry which is preliminary data.</text>
</comment>
<protein>
    <submittedName>
        <fullName evidence="1">Uncharacterized protein</fullName>
    </submittedName>
</protein>
<dbReference type="EMBL" id="CM023473">
    <property type="protein sequence ID" value="KAH7953391.1"/>
    <property type="molecule type" value="Genomic_DNA"/>
</dbReference>
<accession>A0ACB8CW81</accession>
<keyword evidence="2" id="KW-1185">Reference proteome</keyword>
<gene>
    <name evidence="1" type="ORF">HPB49_007640</name>
</gene>
<proteinExistence type="predicted"/>
<name>A0ACB8CW81_DERSI</name>
<evidence type="ECO:0000313" key="2">
    <source>
        <dbReference type="Proteomes" id="UP000821865"/>
    </source>
</evidence>
<evidence type="ECO:0000313" key="1">
    <source>
        <dbReference type="EMBL" id="KAH7953391.1"/>
    </source>
</evidence>
<sequence>MPNLTGVTHSAPSPWTLSLTHLSKLWSPQALCNSAPNLHTSYTGSSSYLDLCFTLDPSLVLECSTTAALATSDHRGIRLNTLALLLNCGPHARLDQSCRSLDSDHRLCLAALAPWDIALAEANVNNMYDLYTYIPDDVPDI</sequence>